<name>A0ABS3C435_9BACT</name>
<dbReference type="PANTHER" id="PTHR41251">
    <property type="entry name" value="NON-HOMOLOGOUS END JOINING PROTEIN KU"/>
    <property type="match status" value="1"/>
</dbReference>
<dbReference type="InterPro" id="IPR009187">
    <property type="entry name" value="Prok_Ku"/>
</dbReference>
<feature type="domain" description="Ku" evidence="2">
    <location>
        <begin position="52"/>
        <end position="159"/>
    </location>
</feature>
<protein>
    <recommendedName>
        <fullName evidence="2">Ku domain-containing protein</fullName>
    </recommendedName>
</protein>
<dbReference type="RefSeq" id="WP_206578653.1">
    <property type="nucleotide sequence ID" value="NZ_JAFKCT010000005.1"/>
</dbReference>
<keyword evidence="4" id="KW-1185">Reference proteome</keyword>
<dbReference type="InterPro" id="IPR006164">
    <property type="entry name" value="DNA_bd_Ku70/Ku80"/>
</dbReference>
<dbReference type="SUPFAM" id="SSF100939">
    <property type="entry name" value="SPOC domain-like"/>
    <property type="match status" value="1"/>
</dbReference>
<evidence type="ECO:0000259" key="2">
    <source>
        <dbReference type="SMART" id="SM00559"/>
    </source>
</evidence>
<dbReference type="Proteomes" id="UP000664317">
    <property type="component" value="Unassembled WGS sequence"/>
</dbReference>
<dbReference type="EMBL" id="JAFKCT010000005">
    <property type="protein sequence ID" value="MBN7811873.1"/>
    <property type="molecule type" value="Genomic_DNA"/>
</dbReference>
<comment type="caution">
    <text evidence="3">The sequence shown here is derived from an EMBL/GenBank/DDBJ whole genome shotgun (WGS) entry which is preliminary data.</text>
</comment>
<dbReference type="InterPro" id="IPR016194">
    <property type="entry name" value="SPOC-like_C_dom_sf"/>
</dbReference>
<organism evidence="3 4">
    <name type="scientific">Algoriphagus oliviformis</name>
    <dbReference type="NCBI Taxonomy" id="2811231"/>
    <lineage>
        <taxon>Bacteria</taxon>
        <taxon>Pseudomonadati</taxon>
        <taxon>Bacteroidota</taxon>
        <taxon>Cytophagia</taxon>
        <taxon>Cytophagales</taxon>
        <taxon>Cyclobacteriaceae</taxon>
        <taxon>Algoriphagus</taxon>
    </lineage>
</organism>
<evidence type="ECO:0000313" key="3">
    <source>
        <dbReference type="EMBL" id="MBN7811873.1"/>
    </source>
</evidence>
<dbReference type="SMART" id="SM00559">
    <property type="entry name" value="Ku78"/>
    <property type="match status" value="1"/>
</dbReference>
<evidence type="ECO:0000256" key="1">
    <source>
        <dbReference type="ARBA" id="ARBA00023125"/>
    </source>
</evidence>
<gene>
    <name evidence="3" type="ORF">J0A68_13035</name>
</gene>
<accession>A0ABS3C435</accession>
<sequence length="159" mass="18388">MRSIWNGSISFGLVNIPVKMYSASESRTIDLDMLDSRDHSRIRFKRVNESTGKEVKWKDIVKGYKMDEKYVVLDDGDFEMANVEKSKTLDIEAFVEAKEVSDMLFKKPYYLEPQKEGGKSYNLLRDSLKKTDKLGLATFVMRQRENLALISLHPDVLVQ</sequence>
<dbReference type="Gene3D" id="2.40.290.10">
    <property type="match status" value="1"/>
</dbReference>
<dbReference type="Pfam" id="PF02735">
    <property type="entry name" value="Ku"/>
    <property type="match status" value="1"/>
</dbReference>
<evidence type="ECO:0000313" key="4">
    <source>
        <dbReference type="Proteomes" id="UP000664317"/>
    </source>
</evidence>
<reference evidence="3 4" key="1">
    <citation type="submission" date="2021-03" db="EMBL/GenBank/DDBJ databases">
        <title>novel species isolated from a fishpond in China.</title>
        <authorList>
            <person name="Lu H."/>
            <person name="Cai Z."/>
        </authorList>
    </citation>
    <scope>NUCLEOTIDE SEQUENCE [LARGE SCALE GENOMIC DNA]</scope>
    <source>
        <strain evidence="3 4">H41</strain>
    </source>
</reference>
<dbReference type="PANTHER" id="PTHR41251:SF1">
    <property type="entry name" value="NON-HOMOLOGOUS END JOINING PROTEIN KU"/>
    <property type="match status" value="1"/>
</dbReference>
<proteinExistence type="predicted"/>
<keyword evidence="1" id="KW-0238">DNA-binding</keyword>